<organism evidence="8 9">
    <name type="scientific">Phialemonium atrogriseum</name>
    <dbReference type="NCBI Taxonomy" id="1093897"/>
    <lineage>
        <taxon>Eukaryota</taxon>
        <taxon>Fungi</taxon>
        <taxon>Dikarya</taxon>
        <taxon>Ascomycota</taxon>
        <taxon>Pezizomycotina</taxon>
        <taxon>Sordariomycetes</taxon>
        <taxon>Sordariomycetidae</taxon>
        <taxon>Cephalothecales</taxon>
        <taxon>Cephalothecaceae</taxon>
        <taxon>Phialemonium</taxon>
    </lineage>
</organism>
<sequence>MTRPSVKRLTAALLLFLLILLSGYVLTRIAVFSRIFREHAGVALTQDEVAIAHNSTDPDPRSQVVPKIIHQIFHNWNDPNNETLPSDWEKVRHTCISLNPDWEYKLWTEKSSRDFIETEYRWFLSTYDNFKFPVQKIDSLRYFFMRHYGGIYLDLDNGCLKNLEPLLYYPAWVTDGGHGALSNNILGAQPNHAFWILLTDSLISYAWNYPFPYITISYATGQWFETVVWEKYHAQLPKDAPPLTRVMMDMRPGAASWVFFTQERGGTWDNWDNHVFGYIGNNTGEAVGYLVGFLGAMAVGFFVTRTVLRCVFYRYRGYRRLGRGNKSGRGDEEIELSA</sequence>
<dbReference type="GeneID" id="85306856"/>
<keyword evidence="3 8" id="KW-0808">Transferase</keyword>
<dbReference type="InterPro" id="IPR029044">
    <property type="entry name" value="Nucleotide-diphossugar_trans"/>
</dbReference>
<reference evidence="8" key="1">
    <citation type="submission" date="2023-06" db="EMBL/GenBank/DDBJ databases">
        <title>Genome-scale phylogeny and comparative genomics of the fungal order Sordariales.</title>
        <authorList>
            <consortium name="Lawrence Berkeley National Laboratory"/>
            <person name="Hensen N."/>
            <person name="Bonometti L."/>
            <person name="Westerberg I."/>
            <person name="Brannstrom I.O."/>
            <person name="Guillou S."/>
            <person name="Cros-Aarteil S."/>
            <person name="Calhoun S."/>
            <person name="Haridas S."/>
            <person name="Kuo A."/>
            <person name="Mondo S."/>
            <person name="Pangilinan J."/>
            <person name="Riley R."/>
            <person name="Labutti K."/>
            <person name="Andreopoulos B."/>
            <person name="Lipzen A."/>
            <person name="Chen C."/>
            <person name="Yanf M."/>
            <person name="Daum C."/>
            <person name="Ng V."/>
            <person name="Clum A."/>
            <person name="Steindorff A."/>
            <person name="Ohm R."/>
            <person name="Martin F."/>
            <person name="Silar P."/>
            <person name="Natvig D."/>
            <person name="Lalanne C."/>
            <person name="Gautier V."/>
            <person name="Ament-Velasquez S.L."/>
            <person name="Kruys A."/>
            <person name="Hutchinson M.I."/>
            <person name="Powell A.J."/>
            <person name="Barry K."/>
            <person name="Miller A.N."/>
            <person name="Grigoriev I.V."/>
            <person name="Debuchy R."/>
            <person name="Gladieux P."/>
            <person name="Thoren M.H."/>
            <person name="Johannesson H."/>
        </authorList>
    </citation>
    <scope>NUCLEOTIDE SEQUENCE</scope>
    <source>
        <strain evidence="8">8032-3</strain>
    </source>
</reference>
<evidence type="ECO:0000313" key="8">
    <source>
        <dbReference type="EMBL" id="KAK1769680.1"/>
    </source>
</evidence>
<evidence type="ECO:0000256" key="5">
    <source>
        <dbReference type="ARBA" id="ARBA00022989"/>
    </source>
</evidence>
<name>A0AAJ0FR09_9PEZI</name>
<keyword evidence="4 7" id="KW-0812">Transmembrane</keyword>
<keyword evidence="9" id="KW-1185">Reference proteome</keyword>
<evidence type="ECO:0000256" key="2">
    <source>
        <dbReference type="ARBA" id="ARBA00009003"/>
    </source>
</evidence>
<evidence type="ECO:0000256" key="3">
    <source>
        <dbReference type="ARBA" id="ARBA00022679"/>
    </source>
</evidence>
<keyword evidence="5 7" id="KW-1133">Transmembrane helix</keyword>
<dbReference type="RefSeq" id="XP_060285893.1">
    <property type="nucleotide sequence ID" value="XM_060423669.1"/>
</dbReference>
<accession>A0AAJ0FR09</accession>
<dbReference type="GO" id="GO:0016020">
    <property type="term" value="C:membrane"/>
    <property type="evidence" value="ECO:0007669"/>
    <property type="project" value="UniProtKB-SubCell"/>
</dbReference>
<comment type="subcellular location">
    <subcellularLocation>
        <location evidence="1">Membrane</location>
    </subcellularLocation>
</comment>
<dbReference type="Pfam" id="PF04488">
    <property type="entry name" value="Gly_transf_sug"/>
    <property type="match status" value="1"/>
</dbReference>
<dbReference type="PANTHER" id="PTHR32385:SF20">
    <property type="entry name" value="MANNOSYL PHOSPHORYLINOSITOL CERAMIDE SYNTHASE CSH1-RELATED"/>
    <property type="match status" value="1"/>
</dbReference>
<dbReference type="GO" id="GO:0000030">
    <property type="term" value="F:mannosyltransferase activity"/>
    <property type="evidence" value="ECO:0007669"/>
    <property type="project" value="TreeGrafter"/>
</dbReference>
<dbReference type="Proteomes" id="UP001244011">
    <property type="component" value="Unassembled WGS sequence"/>
</dbReference>
<keyword evidence="6 7" id="KW-0472">Membrane</keyword>
<dbReference type="AlphaFoldDB" id="A0AAJ0FR09"/>
<dbReference type="InterPro" id="IPR051706">
    <property type="entry name" value="Glycosyltransferase_domain"/>
</dbReference>
<dbReference type="InterPro" id="IPR007577">
    <property type="entry name" value="GlycoTrfase_DXD_sugar-bd_CS"/>
</dbReference>
<dbReference type="Gene3D" id="3.90.550.20">
    <property type="match status" value="1"/>
</dbReference>
<proteinExistence type="inferred from homology"/>
<protein>
    <submittedName>
        <fullName evidence="8">Nucleotide-diphospho-sugar transferase</fullName>
    </submittedName>
</protein>
<dbReference type="PANTHER" id="PTHR32385">
    <property type="entry name" value="MANNOSYL PHOSPHORYLINOSITOL CERAMIDE SYNTHASE"/>
    <property type="match status" value="1"/>
</dbReference>
<dbReference type="GO" id="GO:0051999">
    <property type="term" value="P:mannosyl-inositol phosphorylceramide biosynthetic process"/>
    <property type="evidence" value="ECO:0007669"/>
    <property type="project" value="TreeGrafter"/>
</dbReference>
<evidence type="ECO:0000256" key="4">
    <source>
        <dbReference type="ARBA" id="ARBA00022692"/>
    </source>
</evidence>
<evidence type="ECO:0000256" key="7">
    <source>
        <dbReference type="SAM" id="Phobius"/>
    </source>
</evidence>
<gene>
    <name evidence="8" type="ORF">QBC33DRAFT_331164</name>
</gene>
<dbReference type="SUPFAM" id="SSF53448">
    <property type="entry name" value="Nucleotide-diphospho-sugar transferases"/>
    <property type="match status" value="1"/>
</dbReference>
<evidence type="ECO:0000256" key="1">
    <source>
        <dbReference type="ARBA" id="ARBA00004370"/>
    </source>
</evidence>
<comment type="caution">
    <text evidence="8">The sequence shown here is derived from an EMBL/GenBank/DDBJ whole genome shotgun (WGS) entry which is preliminary data.</text>
</comment>
<comment type="similarity">
    <text evidence="2">Belongs to the glycosyltransferase 32 family.</text>
</comment>
<evidence type="ECO:0000313" key="9">
    <source>
        <dbReference type="Proteomes" id="UP001244011"/>
    </source>
</evidence>
<feature type="transmembrane region" description="Helical" evidence="7">
    <location>
        <begin position="286"/>
        <end position="308"/>
    </location>
</feature>
<evidence type="ECO:0000256" key="6">
    <source>
        <dbReference type="ARBA" id="ARBA00023136"/>
    </source>
</evidence>
<dbReference type="EMBL" id="MU839002">
    <property type="protein sequence ID" value="KAK1769680.1"/>
    <property type="molecule type" value="Genomic_DNA"/>
</dbReference>